<evidence type="ECO:0000256" key="1">
    <source>
        <dbReference type="SAM" id="Phobius"/>
    </source>
</evidence>
<feature type="transmembrane region" description="Helical" evidence="1">
    <location>
        <begin position="12"/>
        <end position="34"/>
    </location>
</feature>
<dbReference type="Proteomes" id="UP000023806">
    <property type="component" value="Unassembled WGS sequence"/>
</dbReference>
<keyword evidence="1" id="KW-0472">Membrane</keyword>
<proteinExistence type="predicted"/>
<dbReference type="EMBL" id="JIDS01000002">
    <property type="protein sequence ID" value="EZK38642.1"/>
    <property type="molecule type" value="Genomic_DNA"/>
</dbReference>
<reference evidence="2 3" key="1">
    <citation type="submission" date="2014-03" db="EMBL/GenBank/DDBJ databases">
        <title>The Genome Sequence of Francisella tularensis subsp. tularensis str. SCHU S4 substr. FSC043.</title>
        <authorList>
            <consortium name="The Broad Institute Genomics Platform"/>
            <consortium name="The Broad Institute Genome Sequencing Center for Infectious Disease"/>
            <person name="Chapman S.B."/>
            <person name="Guina T."/>
            <person name="Gelhaus C."/>
            <person name="Comer J."/>
            <person name="Sellati T."/>
            <person name="Sjostedt A."/>
            <person name="Young S.K."/>
            <person name="Zeng Q."/>
            <person name="Gargeya S."/>
            <person name="Abouelleil A."/>
            <person name="Alvarado L."/>
            <person name="Chapman S.B."/>
            <person name="Gainer-Dewar J."/>
            <person name="Goldberg J."/>
            <person name="Griggs A."/>
            <person name="Gujja S."/>
            <person name="Hansen M."/>
            <person name="Howarth C."/>
            <person name="Imamovic A."/>
            <person name="Larimer J."/>
            <person name="Murphy C."/>
            <person name="Naylor J."/>
            <person name="Pearson M."/>
            <person name="Poon T.W."/>
            <person name="Priest M."/>
            <person name="Roberts A."/>
            <person name="Saif S."/>
            <person name="Shea T."/>
            <person name="Sykes S."/>
            <person name="Wortman J."/>
            <person name="Nusbaum C."/>
            <person name="Birren B."/>
        </authorList>
    </citation>
    <scope>NUCLEOTIDE SEQUENCE [LARGE SCALE GENOMIC DNA]</scope>
    <source>
        <strain evidence="2 3">Schu S4</strain>
    </source>
</reference>
<comment type="caution">
    <text evidence="2">The sequence shown here is derived from an EMBL/GenBank/DDBJ whole genome shotgun (WGS) entry which is preliminary data.</text>
</comment>
<accession>A0AAD3ATE6</accession>
<keyword evidence="1" id="KW-0812">Transmembrane</keyword>
<evidence type="ECO:0000313" key="3">
    <source>
        <dbReference type="Proteomes" id="UP000023806"/>
    </source>
</evidence>
<gene>
    <name evidence="2" type="ORF">P250_03409</name>
</gene>
<protein>
    <submittedName>
        <fullName evidence="2">Uncharacterized protein</fullName>
    </submittedName>
</protein>
<keyword evidence="1" id="KW-1133">Transmembrane helix</keyword>
<organism evidence="2 3">
    <name type="scientific">Francisella tularensis subsp. tularensis str. SCHU S4 substr. FSC237</name>
    <dbReference type="NCBI Taxonomy" id="1341660"/>
    <lineage>
        <taxon>Bacteria</taxon>
        <taxon>Pseudomonadati</taxon>
        <taxon>Pseudomonadota</taxon>
        <taxon>Gammaproteobacteria</taxon>
        <taxon>Thiotrichales</taxon>
        <taxon>Francisellaceae</taxon>
        <taxon>Francisella</taxon>
    </lineage>
</organism>
<feature type="transmembrane region" description="Helical" evidence="1">
    <location>
        <begin position="116"/>
        <end position="133"/>
    </location>
</feature>
<name>A0AAD3ATE6_FRATT</name>
<dbReference type="RefSeq" id="WP_003021431.1">
    <property type="nucleotide sequence ID" value="NZ_KK211923.1"/>
</dbReference>
<evidence type="ECO:0000313" key="2">
    <source>
        <dbReference type="EMBL" id="EZK38642.1"/>
    </source>
</evidence>
<feature type="transmembrane region" description="Helical" evidence="1">
    <location>
        <begin position="75"/>
        <end position="96"/>
    </location>
</feature>
<feature type="transmembrane region" description="Helical" evidence="1">
    <location>
        <begin position="46"/>
        <end position="63"/>
    </location>
</feature>
<feature type="transmembrane region" description="Helical" evidence="1">
    <location>
        <begin position="145"/>
        <end position="162"/>
    </location>
</feature>
<sequence>MLRSIQYKALPILYLWVVGIISVNIHIQMLSHGVPYPGDYFIPPKFYQFSLQLVQLCGMYYLYKQITERYSYFTKIKHILIFLMIMSALEELILRLPMTEGYIVDKHFLFIWLNNYLPQLILLFISCYTVALVDSIKTIKLYENLIKFMLLVIYIIILQYLLSPIVHTSINIIFGHISPPNPNNILHSPYNWQTNVIASVFFIEPMIGCLP</sequence>
<dbReference type="AlphaFoldDB" id="A0AAD3ATE6"/>